<organism evidence="2 3">
    <name type="scientific">Amantichitinum ursilacus</name>
    <dbReference type="NCBI Taxonomy" id="857265"/>
    <lineage>
        <taxon>Bacteria</taxon>
        <taxon>Pseudomonadati</taxon>
        <taxon>Pseudomonadota</taxon>
        <taxon>Betaproteobacteria</taxon>
        <taxon>Neisseriales</taxon>
        <taxon>Chitinibacteraceae</taxon>
        <taxon>Amantichitinum</taxon>
    </lineage>
</organism>
<keyword evidence="3" id="KW-1185">Reference proteome</keyword>
<accession>A0A0N1JTF2</accession>
<evidence type="ECO:0000256" key="1">
    <source>
        <dbReference type="SAM" id="Phobius"/>
    </source>
</evidence>
<protein>
    <submittedName>
        <fullName evidence="2">Uncharacterized protein</fullName>
    </submittedName>
</protein>
<feature type="transmembrane region" description="Helical" evidence="1">
    <location>
        <begin position="6"/>
        <end position="23"/>
    </location>
</feature>
<reference evidence="2 3" key="1">
    <citation type="submission" date="2015-07" db="EMBL/GenBank/DDBJ databases">
        <title>Draft genome sequence of the Amantichitinum ursilacus IGB-41, a new chitin-degrading bacterium.</title>
        <authorList>
            <person name="Kirstahler P."/>
            <person name="Guenther M."/>
            <person name="Grumaz C."/>
            <person name="Rupp S."/>
            <person name="Zibek S."/>
            <person name="Sohn K."/>
        </authorList>
    </citation>
    <scope>NUCLEOTIDE SEQUENCE [LARGE SCALE GENOMIC DNA]</scope>
    <source>
        <strain evidence="2 3">IGB-41</strain>
    </source>
</reference>
<dbReference type="STRING" id="857265.WG78_06640"/>
<evidence type="ECO:0000313" key="2">
    <source>
        <dbReference type="EMBL" id="KPC54306.1"/>
    </source>
</evidence>
<feature type="transmembrane region" description="Helical" evidence="1">
    <location>
        <begin position="30"/>
        <end position="48"/>
    </location>
</feature>
<evidence type="ECO:0000313" key="3">
    <source>
        <dbReference type="Proteomes" id="UP000037939"/>
    </source>
</evidence>
<keyword evidence="1" id="KW-1133">Transmembrane helix</keyword>
<comment type="caution">
    <text evidence="2">The sequence shown here is derived from an EMBL/GenBank/DDBJ whole genome shotgun (WGS) entry which is preliminary data.</text>
</comment>
<sequence>MLDYFFLPGIGLAIGLWGLFFDARKNLHSIGTTALIAMMAASALYTGWTSWKKAQSASVQTQQAIKDKDKVIQSLNDLTSSMVRVDTNVGHVDSAVTNISAQVEKLGKALGIRPENQSPDKISQGLKAAQVKATLATPTVLQTNAGITIQYFPKDLDKDLIQSVLLTNLKDAGFTLRSGNGNPTLKHTPTNSVWYGAQVPAESVRLVALSLLQSGVQLQSIAPLSDAANPAKAKLIQIGSLAAAVNKPVFTVEQISTLDLTH</sequence>
<gene>
    <name evidence="2" type="ORF">WG78_06640</name>
</gene>
<dbReference type="AlphaFoldDB" id="A0A0N1JTF2"/>
<proteinExistence type="predicted"/>
<keyword evidence="1" id="KW-0472">Membrane</keyword>
<keyword evidence="1" id="KW-0812">Transmembrane</keyword>
<dbReference type="Proteomes" id="UP000037939">
    <property type="component" value="Unassembled WGS sequence"/>
</dbReference>
<dbReference type="EMBL" id="LAQT01000003">
    <property type="protein sequence ID" value="KPC54306.1"/>
    <property type="molecule type" value="Genomic_DNA"/>
</dbReference>
<name>A0A0N1JTF2_9NEIS</name>